<evidence type="ECO:0000313" key="3">
    <source>
        <dbReference type="WBParaSite" id="PEQ_0000197601-mRNA-1"/>
    </source>
</evidence>
<keyword evidence="1" id="KW-0732">Signal</keyword>
<evidence type="ECO:0000313" key="2">
    <source>
        <dbReference type="Proteomes" id="UP000887564"/>
    </source>
</evidence>
<dbReference type="Proteomes" id="UP000887564">
    <property type="component" value="Unplaced"/>
</dbReference>
<dbReference type="AlphaFoldDB" id="A0A914R6A3"/>
<protein>
    <submittedName>
        <fullName evidence="3">Uncharacterized protein</fullName>
    </submittedName>
</protein>
<feature type="signal peptide" evidence="1">
    <location>
        <begin position="1"/>
        <end position="19"/>
    </location>
</feature>
<reference evidence="3" key="1">
    <citation type="submission" date="2022-11" db="UniProtKB">
        <authorList>
            <consortium name="WormBaseParasite"/>
        </authorList>
    </citation>
    <scope>IDENTIFICATION</scope>
</reference>
<organism evidence="2 3">
    <name type="scientific">Parascaris equorum</name>
    <name type="common">Equine roundworm</name>
    <dbReference type="NCBI Taxonomy" id="6256"/>
    <lineage>
        <taxon>Eukaryota</taxon>
        <taxon>Metazoa</taxon>
        <taxon>Ecdysozoa</taxon>
        <taxon>Nematoda</taxon>
        <taxon>Chromadorea</taxon>
        <taxon>Rhabditida</taxon>
        <taxon>Spirurina</taxon>
        <taxon>Ascaridomorpha</taxon>
        <taxon>Ascaridoidea</taxon>
        <taxon>Ascarididae</taxon>
        <taxon>Parascaris</taxon>
    </lineage>
</organism>
<dbReference type="WBParaSite" id="PEQ_0000197601-mRNA-1">
    <property type="protein sequence ID" value="PEQ_0000197601-mRNA-1"/>
    <property type="gene ID" value="PEQ_0000197601"/>
</dbReference>
<feature type="chain" id="PRO_5036722150" evidence="1">
    <location>
        <begin position="20"/>
        <end position="117"/>
    </location>
</feature>
<accession>A0A914R6A3</accession>
<proteinExistence type="predicted"/>
<sequence>MEMRFISIFSCQVFQVALGNVVDGVNVAEENNIGYTGQKKTSYDTLQVVGLQYPDPLYDITLENEFSFYISFDHYSYRCMECHWAMISCDDDRREWRREGERRKVEKARREAELGDG</sequence>
<keyword evidence="2" id="KW-1185">Reference proteome</keyword>
<name>A0A914R6A3_PAREQ</name>
<evidence type="ECO:0000256" key="1">
    <source>
        <dbReference type="SAM" id="SignalP"/>
    </source>
</evidence>